<dbReference type="AlphaFoldDB" id="A0A5E4EZQ3"/>
<accession>A0A5E4EZQ3</accession>
<dbReference type="Proteomes" id="UP000327085">
    <property type="component" value="Chromosome 3"/>
</dbReference>
<gene>
    <name evidence="1" type="ORF">ALMOND_2B035219</name>
</gene>
<protein>
    <submittedName>
        <fullName evidence="1">Uncharacterized protein</fullName>
    </submittedName>
</protein>
<dbReference type="EMBL" id="CABIKO010000050">
    <property type="protein sequence ID" value="VVA21183.1"/>
    <property type="molecule type" value="Genomic_DNA"/>
</dbReference>
<dbReference type="PANTHER" id="PTHR33116">
    <property type="entry name" value="REVERSE TRANSCRIPTASE ZINC-BINDING DOMAIN-CONTAINING PROTEIN-RELATED-RELATED"/>
    <property type="match status" value="1"/>
</dbReference>
<dbReference type="PANTHER" id="PTHR33116:SF86">
    <property type="entry name" value="REVERSE TRANSCRIPTASE DOMAIN-CONTAINING PROTEIN"/>
    <property type="match status" value="1"/>
</dbReference>
<reference evidence="2" key="1">
    <citation type="journal article" date="2020" name="Plant J.">
        <title>Transposons played a major role in the diversification between the closely related almond and peach genomes: results from the almond genome sequence.</title>
        <authorList>
            <person name="Alioto T."/>
            <person name="Alexiou K.G."/>
            <person name="Bardil A."/>
            <person name="Barteri F."/>
            <person name="Castanera R."/>
            <person name="Cruz F."/>
            <person name="Dhingra A."/>
            <person name="Duval H."/>
            <person name="Fernandez I Marti A."/>
            <person name="Frias L."/>
            <person name="Galan B."/>
            <person name="Garcia J.L."/>
            <person name="Howad W."/>
            <person name="Gomez-Garrido J."/>
            <person name="Gut M."/>
            <person name="Julca I."/>
            <person name="Morata J."/>
            <person name="Puigdomenech P."/>
            <person name="Ribeca P."/>
            <person name="Rubio Cabetas M.J."/>
            <person name="Vlasova A."/>
            <person name="Wirthensohn M."/>
            <person name="Garcia-Mas J."/>
            <person name="Gabaldon T."/>
            <person name="Casacuberta J.M."/>
            <person name="Arus P."/>
        </authorList>
    </citation>
    <scope>NUCLEOTIDE SEQUENCE [LARGE SCALE GENOMIC DNA]</scope>
    <source>
        <strain evidence="2">cv. Texas</strain>
    </source>
</reference>
<feature type="non-terminal residue" evidence="1">
    <location>
        <position position="1"/>
    </location>
</feature>
<dbReference type="InParanoid" id="A0A5E4EZQ3"/>
<dbReference type="OMA" id="EMINIWE"/>
<sequence length="179" mass="20765">LGVRRVDQHDVYLGLPTHVGRSRRQCFNSLKERIWKKIQGWKAKLLSFAGKEILLKVVAQAVPIYMMNCFLIPKCLCDEIQQVMARYCWNKLCLPKQEGGLGFRNLYAFNMALLAKQLWRLIQTPDSLVARILKARYFKNCSILEAQIGHSPSYIWQSLCKARVLIEKGSRWRIGNDHS</sequence>
<evidence type="ECO:0000313" key="1">
    <source>
        <dbReference type="EMBL" id="VVA21183.1"/>
    </source>
</evidence>
<evidence type="ECO:0000313" key="2">
    <source>
        <dbReference type="Proteomes" id="UP000327085"/>
    </source>
</evidence>
<organism evidence="1 2">
    <name type="scientific">Prunus dulcis</name>
    <name type="common">Almond</name>
    <name type="synonym">Amygdalus dulcis</name>
    <dbReference type="NCBI Taxonomy" id="3755"/>
    <lineage>
        <taxon>Eukaryota</taxon>
        <taxon>Viridiplantae</taxon>
        <taxon>Streptophyta</taxon>
        <taxon>Embryophyta</taxon>
        <taxon>Tracheophyta</taxon>
        <taxon>Spermatophyta</taxon>
        <taxon>Magnoliopsida</taxon>
        <taxon>eudicotyledons</taxon>
        <taxon>Gunneridae</taxon>
        <taxon>Pentapetalae</taxon>
        <taxon>rosids</taxon>
        <taxon>fabids</taxon>
        <taxon>Rosales</taxon>
        <taxon>Rosaceae</taxon>
        <taxon>Amygdaloideae</taxon>
        <taxon>Amygdaleae</taxon>
        <taxon>Prunus</taxon>
    </lineage>
</organism>
<feature type="non-terminal residue" evidence="1">
    <location>
        <position position="179"/>
    </location>
</feature>
<name>A0A5E4EZQ3_PRUDU</name>
<proteinExistence type="predicted"/>